<keyword evidence="2" id="KW-1185">Reference proteome</keyword>
<accession>A0A371DH68</accession>
<evidence type="ECO:0000313" key="2">
    <source>
        <dbReference type="Proteomes" id="UP000256964"/>
    </source>
</evidence>
<protein>
    <submittedName>
        <fullName evidence="1">Uncharacterized protein</fullName>
    </submittedName>
</protein>
<organism evidence="1 2">
    <name type="scientific">Lentinus brumalis</name>
    <dbReference type="NCBI Taxonomy" id="2498619"/>
    <lineage>
        <taxon>Eukaryota</taxon>
        <taxon>Fungi</taxon>
        <taxon>Dikarya</taxon>
        <taxon>Basidiomycota</taxon>
        <taxon>Agaricomycotina</taxon>
        <taxon>Agaricomycetes</taxon>
        <taxon>Polyporales</taxon>
        <taxon>Polyporaceae</taxon>
        <taxon>Lentinus</taxon>
    </lineage>
</organism>
<sequence>MRLVPGSSITVALAGVVVFGGWGCAPVRRSVCALGLTSSAELDITEHLDNHRRRQRWRQLPTPLTMANWSTMDVFWTDITEHLDNHRRR</sequence>
<gene>
    <name evidence="1" type="ORF">OH76DRAFT_223889</name>
</gene>
<dbReference type="EMBL" id="KZ857392">
    <property type="protein sequence ID" value="RDX51848.1"/>
    <property type="molecule type" value="Genomic_DNA"/>
</dbReference>
<proteinExistence type="predicted"/>
<reference evidence="1 2" key="1">
    <citation type="journal article" date="2018" name="Biotechnol. Biofuels">
        <title>Integrative visual omics of the white-rot fungus Polyporus brumalis exposes the biotechnological potential of its oxidative enzymes for delignifying raw plant biomass.</title>
        <authorList>
            <person name="Miyauchi S."/>
            <person name="Rancon A."/>
            <person name="Drula E."/>
            <person name="Hage H."/>
            <person name="Chaduli D."/>
            <person name="Favel A."/>
            <person name="Grisel S."/>
            <person name="Henrissat B."/>
            <person name="Herpoel-Gimbert I."/>
            <person name="Ruiz-Duenas F.J."/>
            <person name="Chevret D."/>
            <person name="Hainaut M."/>
            <person name="Lin J."/>
            <person name="Wang M."/>
            <person name="Pangilinan J."/>
            <person name="Lipzen A."/>
            <person name="Lesage-Meessen L."/>
            <person name="Navarro D."/>
            <person name="Riley R."/>
            <person name="Grigoriev I.V."/>
            <person name="Zhou S."/>
            <person name="Raouche S."/>
            <person name="Rosso M.N."/>
        </authorList>
    </citation>
    <scope>NUCLEOTIDE SEQUENCE [LARGE SCALE GENOMIC DNA]</scope>
    <source>
        <strain evidence="1 2">BRFM 1820</strain>
    </source>
</reference>
<evidence type="ECO:0000313" key="1">
    <source>
        <dbReference type="EMBL" id="RDX51848.1"/>
    </source>
</evidence>
<name>A0A371DH68_9APHY</name>
<dbReference type="Proteomes" id="UP000256964">
    <property type="component" value="Unassembled WGS sequence"/>
</dbReference>
<dbReference type="AlphaFoldDB" id="A0A371DH68"/>